<feature type="transmembrane region" description="Helical" evidence="1">
    <location>
        <begin position="83"/>
        <end position="105"/>
    </location>
</feature>
<feature type="transmembrane region" description="Helical" evidence="1">
    <location>
        <begin position="146"/>
        <end position="179"/>
    </location>
</feature>
<keyword evidence="1" id="KW-0472">Membrane</keyword>
<evidence type="ECO:0000313" key="2">
    <source>
        <dbReference type="EMBL" id="GAH69223.1"/>
    </source>
</evidence>
<keyword evidence="1" id="KW-1133">Transmembrane helix</keyword>
<organism evidence="2">
    <name type="scientific">marine sediment metagenome</name>
    <dbReference type="NCBI Taxonomy" id="412755"/>
    <lineage>
        <taxon>unclassified sequences</taxon>
        <taxon>metagenomes</taxon>
        <taxon>ecological metagenomes</taxon>
    </lineage>
</organism>
<feature type="non-terminal residue" evidence="2">
    <location>
        <position position="1"/>
    </location>
</feature>
<dbReference type="AlphaFoldDB" id="X1JHI6"/>
<feature type="transmembrane region" description="Helical" evidence="1">
    <location>
        <begin position="111"/>
        <end position="134"/>
    </location>
</feature>
<dbReference type="EMBL" id="BARU01034927">
    <property type="protein sequence ID" value="GAH69223.1"/>
    <property type="molecule type" value="Genomic_DNA"/>
</dbReference>
<sequence length="201" mass="22238">IVVIVEVNLFVFFFITAKYNKTLLSFLLFVTLCFLLGILSLPIAIFTEFIPQVHMFVSLSVGANLIVNFTALLLRDKYFSKGYIWAHILLFLAGCAIVEFIFIVIFNIQNFLLTIPISLSYILIVSLILIFFGVRTVKKVKNENWIYALFIILGIVLLALAIAVVVVVIVLIIIVCVIASEGGADLSGLSFGGGGKKKKKT</sequence>
<keyword evidence="1" id="KW-0812">Transmembrane</keyword>
<feature type="transmembrane region" description="Helical" evidence="1">
    <location>
        <begin position="23"/>
        <end position="47"/>
    </location>
</feature>
<protein>
    <submittedName>
        <fullName evidence="2">Uncharacterized protein</fullName>
    </submittedName>
</protein>
<proteinExistence type="predicted"/>
<comment type="caution">
    <text evidence="2">The sequence shown here is derived from an EMBL/GenBank/DDBJ whole genome shotgun (WGS) entry which is preliminary data.</text>
</comment>
<name>X1JHI6_9ZZZZ</name>
<feature type="transmembrane region" description="Helical" evidence="1">
    <location>
        <begin position="53"/>
        <end position="74"/>
    </location>
</feature>
<evidence type="ECO:0000256" key="1">
    <source>
        <dbReference type="SAM" id="Phobius"/>
    </source>
</evidence>
<accession>X1JHI6</accession>
<reference evidence="2" key="1">
    <citation type="journal article" date="2014" name="Front. Microbiol.">
        <title>High frequency of phylogenetically diverse reductive dehalogenase-homologous genes in deep subseafloor sedimentary metagenomes.</title>
        <authorList>
            <person name="Kawai M."/>
            <person name="Futagami T."/>
            <person name="Toyoda A."/>
            <person name="Takaki Y."/>
            <person name="Nishi S."/>
            <person name="Hori S."/>
            <person name="Arai W."/>
            <person name="Tsubouchi T."/>
            <person name="Morono Y."/>
            <person name="Uchiyama I."/>
            <person name="Ito T."/>
            <person name="Fujiyama A."/>
            <person name="Inagaki F."/>
            <person name="Takami H."/>
        </authorList>
    </citation>
    <scope>NUCLEOTIDE SEQUENCE</scope>
    <source>
        <strain evidence="2">Expedition CK06-06</strain>
    </source>
</reference>
<gene>
    <name evidence="2" type="ORF">S03H2_54753</name>
</gene>